<keyword evidence="4" id="KW-1185">Reference proteome</keyword>
<dbReference type="SMART" id="SM00267">
    <property type="entry name" value="GGDEF"/>
    <property type="match status" value="1"/>
</dbReference>
<proteinExistence type="predicted"/>
<dbReference type="InterPro" id="IPR050706">
    <property type="entry name" value="Cyclic-di-GMP_PDE-like"/>
</dbReference>
<dbReference type="InterPro" id="IPR046342">
    <property type="entry name" value="CBS_dom_sf"/>
</dbReference>
<dbReference type="NCBIfam" id="TIGR00254">
    <property type="entry name" value="GGDEF"/>
    <property type="match status" value="1"/>
</dbReference>
<name>A0A7X2ZEU9_9BACL</name>
<reference evidence="3 4" key="1">
    <citation type="submission" date="2019-11" db="EMBL/GenBank/DDBJ databases">
        <title>Draft genome sequences of five Paenibacillus species of dairy origin.</title>
        <authorList>
            <person name="Olajide A.M."/>
            <person name="Chen S."/>
            <person name="Lapointe G."/>
        </authorList>
    </citation>
    <scope>NUCLEOTIDE SEQUENCE [LARGE SCALE GENOMIC DNA]</scope>
    <source>
        <strain evidence="3 4">2CS3</strain>
    </source>
</reference>
<dbReference type="PROSITE" id="PS50883">
    <property type="entry name" value="EAL"/>
    <property type="match status" value="1"/>
</dbReference>
<dbReference type="InterPro" id="IPR001633">
    <property type="entry name" value="EAL_dom"/>
</dbReference>
<dbReference type="AlphaFoldDB" id="A0A7X2ZEU9"/>
<evidence type="ECO:0000259" key="2">
    <source>
        <dbReference type="PROSITE" id="PS50887"/>
    </source>
</evidence>
<dbReference type="Gene3D" id="3.10.580.10">
    <property type="entry name" value="CBS-domain"/>
    <property type="match status" value="1"/>
</dbReference>
<dbReference type="PROSITE" id="PS50887">
    <property type="entry name" value="GGDEF"/>
    <property type="match status" value="1"/>
</dbReference>
<feature type="domain" description="GGDEF" evidence="2">
    <location>
        <begin position="260"/>
        <end position="409"/>
    </location>
</feature>
<dbReference type="SUPFAM" id="SSF141868">
    <property type="entry name" value="EAL domain-like"/>
    <property type="match status" value="1"/>
</dbReference>
<organism evidence="3 4">
    <name type="scientific">Paenibacillus validus</name>
    <dbReference type="NCBI Taxonomy" id="44253"/>
    <lineage>
        <taxon>Bacteria</taxon>
        <taxon>Bacillati</taxon>
        <taxon>Bacillota</taxon>
        <taxon>Bacilli</taxon>
        <taxon>Bacillales</taxon>
        <taxon>Paenibacillaceae</taxon>
        <taxon>Paenibacillus</taxon>
    </lineage>
</organism>
<accession>A0A7X2ZEU9</accession>
<sequence length="432" mass="48293">MHPDYIKVDRSLVSGVHRNKTKEYILETMVTFAEKLGVYLIAEGIETEEELTKLTLMGVHYGQGFLLGRPDKEPADLTPELRQHIVSHRKKLEMSGHVLSIGELSSPSPTFDAQTPISIVANYFKEHVNAQGVVVTTRSEPVGLIMRDRLFQQLAGQYGYSLFWNRPIDSIMDVRPLIVEEHTPVEWVSRLATSRDIRNLYDLVIVTSKGCMLGTASIRTILECMTNVKMENAKVASPLTGLPGNLQINRELNRRLTEGRHFSVIYADLDYFKWFNDRYGFHQGDQLIQFTADCIQQAIHLAGIPDDFVGHIGGDDFIAMSGTSNPELLCTDILQRFDRGVRAFYEVDNWSYVEDRHGNRMESGGVTLSLALVVCKSGLGVTPEQISQVSARLKKLSKAYRGSVYYCDCIGSEATAPAADPQPAHHGNKSSI</sequence>
<dbReference type="InterPro" id="IPR043128">
    <property type="entry name" value="Rev_trsase/Diguanyl_cyclase"/>
</dbReference>
<dbReference type="Pfam" id="PF00990">
    <property type="entry name" value="GGDEF"/>
    <property type="match status" value="1"/>
</dbReference>
<dbReference type="Gene3D" id="3.30.70.270">
    <property type="match status" value="1"/>
</dbReference>
<dbReference type="CDD" id="cd01948">
    <property type="entry name" value="EAL"/>
    <property type="match status" value="1"/>
</dbReference>
<evidence type="ECO:0000313" key="3">
    <source>
        <dbReference type="EMBL" id="MUG73635.1"/>
    </source>
</evidence>
<dbReference type="Pfam" id="PF00563">
    <property type="entry name" value="EAL"/>
    <property type="match status" value="1"/>
</dbReference>
<dbReference type="PANTHER" id="PTHR33121">
    <property type="entry name" value="CYCLIC DI-GMP PHOSPHODIESTERASE PDEF"/>
    <property type="match status" value="1"/>
</dbReference>
<dbReference type="CDD" id="cd01949">
    <property type="entry name" value="GGDEF"/>
    <property type="match status" value="1"/>
</dbReference>
<dbReference type="Proteomes" id="UP000450917">
    <property type="component" value="Unassembled WGS sequence"/>
</dbReference>
<dbReference type="SUPFAM" id="SSF54631">
    <property type="entry name" value="CBS-domain pair"/>
    <property type="match status" value="1"/>
</dbReference>
<feature type="domain" description="EAL" evidence="1">
    <location>
        <begin position="1"/>
        <end position="84"/>
    </location>
</feature>
<dbReference type="InterPro" id="IPR000160">
    <property type="entry name" value="GGDEF_dom"/>
</dbReference>
<dbReference type="GO" id="GO:0071111">
    <property type="term" value="F:cyclic-guanylate-specific phosphodiesterase activity"/>
    <property type="evidence" value="ECO:0007669"/>
    <property type="project" value="InterPro"/>
</dbReference>
<gene>
    <name evidence="3" type="ORF">GNP93_23720</name>
</gene>
<evidence type="ECO:0000259" key="1">
    <source>
        <dbReference type="PROSITE" id="PS50883"/>
    </source>
</evidence>
<dbReference type="Gene3D" id="3.20.20.450">
    <property type="entry name" value="EAL domain"/>
    <property type="match status" value="1"/>
</dbReference>
<dbReference type="EMBL" id="WNZX01000029">
    <property type="protein sequence ID" value="MUG73635.1"/>
    <property type="molecule type" value="Genomic_DNA"/>
</dbReference>
<dbReference type="SUPFAM" id="SSF55073">
    <property type="entry name" value="Nucleotide cyclase"/>
    <property type="match status" value="1"/>
</dbReference>
<dbReference type="InterPro" id="IPR029787">
    <property type="entry name" value="Nucleotide_cyclase"/>
</dbReference>
<dbReference type="PANTHER" id="PTHR33121:SF76">
    <property type="entry name" value="SIGNALING PROTEIN"/>
    <property type="match status" value="1"/>
</dbReference>
<protein>
    <submittedName>
        <fullName evidence="3">EAL domain-containing protein</fullName>
    </submittedName>
</protein>
<dbReference type="InterPro" id="IPR035919">
    <property type="entry name" value="EAL_sf"/>
</dbReference>
<comment type="caution">
    <text evidence="3">The sequence shown here is derived from an EMBL/GenBank/DDBJ whole genome shotgun (WGS) entry which is preliminary data.</text>
</comment>
<evidence type="ECO:0000313" key="4">
    <source>
        <dbReference type="Proteomes" id="UP000450917"/>
    </source>
</evidence>